<dbReference type="EMBL" id="JABXYM010000001">
    <property type="protein sequence ID" value="MCR6095922.1"/>
    <property type="molecule type" value="Genomic_DNA"/>
</dbReference>
<keyword evidence="2" id="KW-1185">Reference proteome</keyword>
<dbReference type="InterPro" id="IPR010368">
    <property type="entry name" value="Com_YlbF"/>
</dbReference>
<gene>
    <name evidence="1" type="ORF">HXA33_05135</name>
</gene>
<dbReference type="InterPro" id="IPR023378">
    <property type="entry name" value="YheA/YmcA-like_dom_sf"/>
</dbReference>
<dbReference type="PANTHER" id="PTHR38448">
    <property type="entry name" value="REGULATORY PROTEIN YLBF-RELATED"/>
    <property type="match status" value="1"/>
</dbReference>
<evidence type="ECO:0000313" key="1">
    <source>
        <dbReference type="EMBL" id="MCR6095922.1"/>
    </source>
</evidence>
<dbReference type="InterPro" id="IPR052767">
    <property type="entry name" value="Bact_com_dev_regulator"/>
</dbReference>
<accession>A0A9Q4B0S5</accession>
<sequence>MATILTDVNILQEADQFSEMIVSSDVFQHYIQIKQEVQHDKEAQVMLEDFQALKEKYAEVQRFGKYHPDFREISSAVREFKRKLDTHPLISAYKTAEKELENLLNEISQTIAFAVSKDIKVPTGNPFFDQATSCSGGCGSGGSCGCN</sequence>
<dbReference type="AlphaFoldDB" id="A0A9Q4B0S5"/>
<proteinExistence type="predicted"/>
<evidence type="ECO:0000313" key="2">
    <source>
        <dbReference type="Proteomes" id="UP001057753"/>
    </source>
</evidence>
<reference evidence="1" key="1">
    <citation type="submission" date="2020-06" db="EMBL/GenBank/DDBJ databases">
        <title>Insight into the genomes of haloalkaliphilic bacilli from Kenyan soda lakes.</title>
        <authorList>
            <person name="Mwirichia R."/>
            <person name="Villamizar G.C."/>
            <person name="Poehlein A."/>
            <person name="Mugweru J."/>
            <person name="Kipnyargis A."/>
            <person name="Kiplimo D."/>
            <person name="Orwa P."/>
            <person name="Daniel R."/>
        </authorList>
    </citation>
    <scope>NUCLEOTIDE SEQUENCE</scope>
    <source>
        <strain evidence="1">B1096_S55</strain>
    </source>
</reference>
<dbReference type="Pfam" id="PF06133">
    <property type="entry name" value="Com_YlbF"/>
    <property type="match status" value="1"/>
</dbReference>
<dbReference type="SUPFAM" id="SSF158622">
    <property type="entry name" value="YheA/YmcA-like"/>
    <property type="match status" value="1"/>
</dbReference>
<name>A0A9Q4B0S5_SALAG</name>
<organism evidence="1 2">
    <name type="scientific">Salipaludibacillus agaradhaerens</name>
    <name type="common">Bacillus agaradhaerens</name>
    <dbReference type="NCBI Taxonomy" id="76935"/>
    <lineage>
        <taxon>Bacteria</taxon>
        <taxon>Bacillati</taxon>
        <taxon>Bacillota</taxon>
        <taxon>Bacilli</taxon>
        <taxon>Bacillales</taxon>
        <taxon>Bacillaceae</taxon>
    </lineage>
</organism>
<comment type="caution">
    <text evidence="1">The sequence shown here is derived from an EMBL/GenBank/DDBJ whole genome shotgun (WGS) entry which is preliminary data.</text>
</comment>
<dbReference type="Proteomes" id="UP001057753">
    <property type="component" value="Unassembled WGS sequence"/>
</dbReference>
<dbReference type="PANTHER" id="PTHR38448:SF2">
    <property type="entry name" value="REGULATORY PROTEIN YLBF"/>
    <property type="match status" value="1"/>
</dbReference>
<dbReference type="RefSeq" id="WP_257820668.1">
    <property type="nucleotide sequence ID" value="NZ_JABXYM010000001.1"/>
</dbReference>
<dbReference type="Gene3D" id="1.20.1500.10">
    <property type="entry name" value="YheA/YmcA-like"/>
    <property type="match status" value="1"/>
</dbReference>
<protein>
    <submittedName>
        <fullName evidence="1">YlbF family regulator</fullName>
    </submittedName>
</protein>